<dbReference type="CDD" id="cd07043">
    <property type="entry name" value="STAS_anti-anti-sigma_factors"/>
    <property type="match status" value="1"/>
</dbReference>
<accession>A0ABV8TJW5</accession>
<dbReference type="RefSeq" id="WP_381742099.1">
    <property type="nucleotide sequence ID" value="NZ_JBHSDP010000024.1"/>
</dbReference>
<sequence>MAFDISLGINGSTTVVRLEGELNDREVQSLRRVVDQAVAQGPRRLVVDVHALDALVPAGLRCLAFAQQHLPATSHIVIEGASPVLHDRFRLAGLDRSMTIVVRDEQLVGV</sequence>
<dbReference type="InterPro" id="IPR002645">
    <property type="entry name" value="STAS_dom"/>
</dbReference>
<dbReference type="Proteomes" id="UP001595824">
    <property type="component" value="Unassembled WGS sequence"/>
</dbReference>
<dbReference type="SUPFAM" id="SSF52091">
    <property type="entry name" value="SpoIIaa-like"/>
    <property type="match status" value="1"/>
</dbReference>
<protein>
    <submittedName>
        <fullName evidence="2">STAS domain-containing protein</fullName>
    </submittedName>
</protein>
<dbReference type="Pfam" id="PF13466">
    <property type="entry name" value="STAS_2"/>
    <property type="match status" value="1"/>
</dbReference>
<dbReference type="Gene3D" id="3.30.750.24">
    <property type="entry name" value="STAS domain"/>
    <property type="match status" value="1"/>
</dbReference>
<dbReference type="PROSITE" id="PS50801">
    <property type="entry name" value="STAS"/>
    <property type="match status" value="1"/>
</dbReference>
<gene>
    <name evidence="2" type="ORF">ACFPC0_25010</name>
</gene>
<feature type="domain" description="STAS" evidence="1">
    <location>
        <begin position="3"/>
        <end position="110"/>
    </location>
</feature>
<dbReference type="InterPro" id="IPR058548">
    <property type="entry name" value="MlaB-like_STAS"/>
</dbReference>
<dbReference type="EMBL" id="JBHSDP010000024">
    <property type="protein sequence ID" value="MFC4330985.1"/>
    <property type="molecule type" value="Genomic_DNA"/>
</dbReference>
<reference evidence="3" key="1">
    <citation type="journal article" date="2019" name="Int. J. Syst. Evol. Microbiol.">
        <title>The Global Catalogue of Microorganisms (GCM) 10K type strain sequencing project: providing services to taxonomists for standard genome sequencing and annotation.</title>
        <authorList>
            <consortium name="The Broad Institute Genomics Platform"/>
            <consortium name="The Broad Institute Genome Sequencing Center for Infectious Disease"/>
            <person name="Wu L."/>
            <person name="Ma J."/>
        </authorList>
    </citation>
    <scope>NUCLEOTIDE SEQUENCE [LARGE SCALE GENOMIC DNA]</scope>
    <source>
        <strain evidence="3">PCU 347</strain>
    </source>
</reference>
<evidence type="ECO:0000313" key="2">
    <source>
        <dbReference type="EMBL" id="MFC4330985.1"/>
    </source>
</evidence>
<proteinExistence type="predicted"/>
<comment type="caution">
    <text evidence="2">The sequence shown here is derived from an EMBL/GenBank/DDBJ whole genome shotgun (WGS) entry which is preliminary data.</text>
</comment>
<evidence type="ECO:0000313" key="3">
    <source>
        <dbReference type="Proteomes" id="UP001595824"/>
    </source>
</evidence>
<organism evidence="2 3">
    <name type="scientific">Streptomyces andamanensis</name>
    <dbReference type="NCBI Taxonomy" id="1565035"/>
    <lineage>
        <taxon>Bacteria</taxon>
        <taxon>Bacillati</taxon>
        <taxon>Actinomycetota</taxon>
        <taxon>Actinomycetes</taxon>
        <taxon>Kitasatosporales</taxon>
        <taxon>Streptomycetaceae</taxon>
        <taxon>Streptomyces</taxon>
    </lineage>
</organism>
<keyword evidence="3" id="KW-1185">Reference proteome</keyword>
<dbReference type="InterPro" id="IPR036513">
    <property type="entry name" value="STAS_dom_sf"/>
</dbReference>
<evidence type="ECO:0000259" key="1">
    <source>
        <dbReference type="PROSITE" id="PS50801"/>
    </source>
</evidence>
<name>A0ABV8TJW5_9ACTN</name>